<proteinExistence type="predicted"/>
<feature type="domain" description="GGDEF" evidence="3">
    <location>
        <begin position="519"/>
        <end position="654"/>
    </location>
</feature>
<dbReference type="HOGENOM" id="CLU_000445_92_5_9"/>
<dbReference type="Pfam" id="PF13487">
    <property type="entry name" value="HD_5"/>
    <property type="match status" value="1"/>
</dbReference>
<dbReference type="InterPro" id="IPR000014">
    <property type="entry name" value="PAS"/>
</dbReference>
<dbReference type="NCBIfam" id="TIGR00254">
    <property type="entry name" value="GGDEF"/>
    <property type="match status" value="1"/>
</dbReference>
<name>K4LH32_THEPS</name>
<dbReference type="PANTHER" id="PTHR43155">
    <property type="entry name" value="CYCLIC DI-GMP PHOSPHODIESTERASE PA4108-RELATED"/>
    <property type="match status" value="1"/>
</dbReference>
<dbReference type="NCBIfam" id="TIGR00229">
    <property type="entry name" value="sensory_box"/>
    <property type="match status" value="2"/>
</dbReference>
<keyword evidence="6" id="KW-1185">Reference proteome</keyword>
<dbReference type="InterPro" id="IPR000160">
    <property type="entry name" value="GGDEF_dom"/>
</dbReference>
<dbReference type="KEGG" id="tpz:Tph_c20870"/>
<dbReference type="PROSITE" id="PS51832">
    <property type="entry name" value="HD_GYP"/>
    <property type="match status" value="1"/>
</dbReference>
<feature type="domain" description="PAS" evidence="1">
    <location>
        <begin position="248"/>
        <end position="289"/>
    </location>
</feature>
<dbReference type="SUPFAM" id="SSF109604">
    <property type="entry name" value="HD-domain/PDEase-like"/>
    <property type="match status" value="1"/>
</dbReference>
<dbReference type="Gene3D" id="3.30.450.20">
    <property type="entry name" value="PAS domain"/>
    <property type="match status" value="3"/>
</dbReference>
<accession>K4LH32</accession>
<dbReference type="SMART" id="SM00086">
    <property type="entry name" value="PAC"/>
    <property type="match status" value="2"/>
</dbReference>
<evidence type="ECO:0000259" key="2">
    <source>
        <dbReference type="PROSITE" id="PS50113"/>
    </source>
</evidence>
<dbReference type="GO" id="GO:0006355">
    <property type="term" value="P:regulation of DNA-templated transcription"/>
    <property type="evidence" value="ECO:0007669"/>
    <property type="project" value="InterPro"/>
</dbReference>
<dbReference type="InterPro" id="IPR013656">
    <property type="entry name" value="PAS_4"/>
</dbReference>
<dbReference type="Gene3D" id="3.30.70.270">
    <property type="match status" value="1"/>
</dbReference>
<evidence type="ECO:0000259" key="3">
    <source>
        <dbReference type="PROSITE" id="PS50887"/>
    </source>
</evidence>
<dbReference type="InterPro" id="IPR003607">
    <property type="entry name" value="HD/PDEase_dom"/>
</dbReference>
<dbReference type="PANTHER" id="PTHR43155:SF2">
    <property type="entry name" value="CYCLIC DI-GMP PHOSPHODIESTERASE PA4108"/>
    <property type="match status" value="1"/>
</dbReference>
<dbReference type="InterPro" id="IPR013767">
    <property type="entry name" value="PAS_fold"/>
</dbReference>
<dbReference type="eggNOG" id="COG2202">
    <property type="taxonomic scope" value="Bacteria"/>
</dbReference>
<gene>
    <name evidence="5" type="ordered locus">Tph_c20870</name>
</gene>
<dbReference type="Pfam" id="PF00989">
    <property type="entry name" value="PAS"/>
    <property type="match status" value="1"/>
</dbReference>
<dbReference type="SMART" id="SM00471">
    <property type="entry name" value="HDc"/>
    <property type="match status" value="1"/>
</dbReference>
<dbReference type="EMBL" id="CP003732">
    <property type="protein sequence ID" value="AFV12281.1"/>
    <property type="molecule type" value="Genomic_DNA"/>
</dbReference>
<dbReference type="InterPro" id="IPR035965">
    <property type="entry name" value="PAS-like_dom_sf"/>
</dbReference>
<dbReference type="Gene3D" id="1.10.3210.10">
    <property type="entry name" value="Hypothetical protein af1432"/>
    <property type="match status" value="1"/>
</dbReference>
<dbReference type="PROSITE" id="PS50887">
    <property type="entry name" value="GGDEF"/>
    <property type="match status" value="1"/>
</dbReference>
<dbReference type="Proteomes" id="UP000000467">
    <property type="component" value="Chromosome"/>
</dbReference>
<dbReference type="Pfam" id="PF00990">
    <property type="entry name" value="GGDEF"/>
    <property type="match status" value="1"/>
</dbReference>
<dbReference type="PROSITE" id="PS50113">
    <property type="entry name" value="PAC"/>
    <property type="match status" value="1"/>
</dbReference>
<protein>
    <submittedName>
        <fullName evidence="5">Diguanylate cyclase domain-containing protein</fullName>
    </submittedName>
</protein>
<feature type="domain" description="HD-GYP" evidence="4">
    <location>
        <begin position="642"/>
        <end position="837"/>
    </location>
</feature>
<dbReference type="OrthoDB" id="10822at2"/>
<feature type="domain" description="PAC" evidence="2">
    <location>
        <begin position="440"/>
        <end position="490"/>
    </location>
</feature>
<feature type="domain" description="PAS" evidence="1">
    <location>
        <begin position="389"/>
        <end position="437"/>
    </location>
</feature>
<dbReference type="Pfam" id="PF08447">
    <property type="entry name" value="PAS_3"/>
    <property type="match status" value="1"/>
</dbReference>
<dbReference type="CDD" id="cd00077">
    <property type="entry name" value="HDc"/>
    <property type="match status" value="1"/>
</dbReference>
<dbReference type="InterPro" id="IPR029787">
    <property type="entry name" value="Nucleotide_cyclase"/>
</dbReference>
<dbReference type="eggNOG" id="COG3437">
    <property type="taxonomic scope" value="Bacteria"/>
</dbReference>
<dbReference type="AlphaFoldDB" id="K4LH32"/>
<dbReference type="InterPro" id="IPR001610">
    <property type="entry name" value="PAC"/>
</dbReference>
<dbReference type="PROSITE" id="PS50112">
    <property type="entry name" value="PAS"/>
    <property type="match status" value="3"/>
</dbReference>
<evidence type="ECO:0000313" key="5">
    <source>
        <dbReference type="EMBL" id="AFV12281.1"/>
    </source>
</evidence>
<evidence type="ECO:0000259" key="1">
    <source>
        <dbReference type="PROSITE" id="PS50112"/>
    </source>
</evidence>
<dbReference type="CDD" id="cd01949">
    <property type="entry name" value="GGDEF"/>
    <property type="match status" value="1"/>
</dbReference>
<sequence>MSFDIAELLTLYEIVNFSFPERYEDLIQEIAEKGSRLLGIRRLAIMLDEGGRLICLGKWGFRKGEEFTERIERIKNPRENGFVYLMSHGVRGLIFLESSARISDREKRLFNIFARRIEDIVAFKQMENKIKESEREKKAILDSILELLIYQDAEHRILWANTSAAKYAGKRGEELTGALCYEVLYRRKEPCAGCPVASALKTGVPQEGIVTPHEGKQFFVRGYPVKSQKGIIEGIVEVCFEVTERMQAEEAFRTIFNSVHDAIFIHEPEGKILDVNETMLRMYGIASKEEAVKLSIARDYSDRDNPLKQLREWWKRAVEGESPRFEWRARRPVDGTVFDAEMCLKKITFAGKDAILATVRDITARKREEELLRSIFGHSPIGMYIVSRGKFRLVNPRFEKLSGYSQEELIGREALSLVYPEDREAVRRNAVRMLKGMAAQPYEFRIITKHGEIKWVEETVASLQPEGQRVTLGNIMDITEKKRFAQKLEYVSLHDQLTGLYNRAYFEEQLKRLGRSNKYPISIIVADVNGLKLVNDTMGHQKGDKLLIACAQILKKALRPSDIVARVGGDEFVALLPRTDEATGSNILHQLRLSIEQYNRKHPQLPLSVSFGIATAYNSEELLKQAYKRADDLMYREKLYLGTSARNKIVNALLAALSERDHLTEGHGRHLEHLCRTLGEKMGLSRQQLANLALLAQVHDIGKVGIPDRILFKRGPLTEEEWEIMRQHPEKGYRIALASPDLAGIADLILKHHEKWDGTGYPLGLKGEEIPIECRILAIADAFDAMTSDRPYRKAKTVEEALEEIRRCAGTQFDPELVKVFLQVILTIRGCAEAKEATD</sequence>
<dbReference type="SUPFAM" id="SSF55785">
    <property type="entry name" value="PYP-like sensor domain (PAS domain)"/>
    <property type="match status" value="3"/>
</dbReference>
<dbReference type="CDD" id="cd00130">
    <property type="entry name" value="PAS"/>
    <property type="match status" value="3"/>
</dbReference>
<dbReference type="InterPro" id="IPR043128">
    <property type="entry name" value="Rev_trsase/Diguanyl_cyclase"/>
</dbReference>
<dbReference type="SMART" id="SM00267">
    <property type="entry name" value="GGDEF"/>
    <property type="match status" value="1"/>
</dbReference>
<feature type="domain" description="PAS" evidence="1">
    <location>
        <begin position="133"/>
        <end position="177"/>
    </location>
</feature>
<dbReference type="Pfam" id="PF08448">
    <property type="entry name" value="PAS_4"/>
    <property type="match status" value="1"/>
</dbReference>
<organism evidence="5 6">
    <name type="scientific">Thermacetogenium phaeum (strain ATCC BAA-254 / DSM 26808 / PB)</name>
    <dbReference type="NCBI Taxonomy" id="1089553"/>
    <lineage>
        <taxon>Bacteria</taxon>
        <taxon>Bacillati</taxon>
        <taxon>Bacillota</taxon>
        <taxon>Clostridia</taxon>
        <taxon>Thermoanaerobacterales</taxon>
        <taxon>Thermoanaerobacteraceae</taxon>
        <taxon>Thermacetogenium</taxon>
    </lineage>
</organism>
<dbReference type="InterPro" id="IPR000700">
    <property type="entry name" value="PAS-assoc_C"/>
</dbReference>
<dbReference type="STRING" id="1089553.Tph_c20870"/>
<dbReference type="InterPro" id="IPR037522">
    <property type="entry name" value="HD_GYP_dom"/>
</dbReference>
<dbReference type="SUPFAM" id="SSF55073">
    <property type="entry name" value="Nucleotide cyclase"/>
    <property type="match status" value="1"/>
</dbReference>
<dbReference type="InterPro" id="IPR013655">
    <property type="entry name" value="PAS_fold_3"/>
</dbReference>
<dbReference type="RefSeq" id="WP_015051156.1">
    <property type="nucleotide sequence ID" value="NC_018870.1"/>
</dbReference>
<reference evidence="5 6" key="1">
    <citation type="journal article" date="2012" name="BMC Genomics">
        <title>Genome-guided analysis of physiological and morphological traits of the fermentative acetate oxidizer Thermacetogenium phaeum.</title>
        <authorList>
            <person name="Oehler D."/>
            <person name="Poehlein A."/>
            <person name="Leimbach A."/>
            <person name="Muller N."/>
            <person name="Daniel R."/>
            <person name="Gottschalk G."/>
            <person name="Schink B."/>
        </authorList>
    </citation>
    <scope>NUCLEOTIDE SEQUENCE [LARGE SCALE GENOMIC DNA]</scope>
    <source>
        <strain evidence="6">ATCC BAA-254 / DSM 26808 / PB</strain>
    </source>
</reference>
<dbReference type="SMART" id="SM00091">
    <property type="entry name" value="PAS"/>
    <property type="match status" value="3"/>
</dbReference>
<evidence type="ECO:0000259" key="4">
    <source>
        <dbReference type="PROSITE" id="PS51832"/>
    </source>
</evidence>
<evidence type="ECO:0000313" key="6">
    <source>
        <dbReference type="Proteomes" id="UP000000467"/>
    </source>
</evidence>